<feature type="compositionally biased region" description="Basic residues" evidence="1">
    <location>
        <begin position="460"/>
        <end position="470"/>
    </location>
</feature>
<feature type="compositionally biased region" description="Polar residues" evidence="1">
    <location>
        <begin position="552"/>
        <end position="561"/>
    </location>
</feature>
<dbReference type="InterPro" id="IPR011518">
    <property type="entry name" value="Transposase_36"/>
</dbReference>
<feature type="region of interest" description="Disordered" evidence="1">
    <location>
        <begin position="531"/>
        <end position="561"/>
    </location>
</feature>
<dbReference type="Proteomes" id="UP000588098">
    <property type="component" value="Unassembled WGS sequence"/>
</dbReference>
<protein>
    <submittedName>
        <fullName evidence="2">Transposase</fullName>
    </submittedName>
</protein>
<evidence type="ECO:0000256" key="1">
    <source>
        <dbReference type="SAM" id="MobiDB-lite"/>
    </source>
</evidence>
<accession>A0A7W9QBY1</accession>
<sequence length="561" mass="60745">MGISQEICDQLAARHGVLFPHLDKRQQRLLMGAEARVLGHGGIRAVARAAGASEATVRKGVDELEAGGERLGRVRRPGGGRKKAADLDAGLRPALLALVEPDTRGDPMSPLRWTTKSTRNLAAELTRQGHKVSADTVEDLLREEGFSLQANSKTIEGKQHPDRDAQFRYINEQAEQHIGAGNPVVSVDSKKKELVGDYKNVGREWQPSGDPVWVKTHDFLVREGPGKAIPYGIYDIAANAGWVSVGTDHDTAAFTVASLRRWWHACGRHDYPGAARLLITADAGGSNGYRTRLWKSELASLAAESGLDITVCHLPPGTSKWNRIERRLFSHISMNWRGRPLTSHEVIVNSIAATTTRTGLSVRAELDTGIYDIGIKVTGAQINALAMTRHRFHGDWNYTLHPTGGQQPAPAGTAKPAQASSVATTDLAHPVLTAMPRKELAAMTAQLACAQATEHEQRRHSQRGATRLRARGTGAKPKLTDADRVLSTVLYLRRLCTQAVLGELFTVDGTTISEAVREIRPLLGQHGFEIAPSTAQSPTPADLTAFLAGTPETPTETKSTC</sequence>
<feature type="region of interest" description="Disordered" evidence="1">
    <location>
        <begin position="400"/>
        <end position="423"/>
    </location>
</feature>
<reference evidence="2 3" key="1">
    <citation type="submission" date="2020-08" db="EMBL/GenBank/DDBJ databases">
        <title>Genomic Encyclopedia of Type Strains, Phase III (KMG-III): the genomes of soil and plant-associated and newly described type strains.</title>
        <authorList>
            <person name="Whitman W."/>
        </authorList>
    </citation>
    <scope>NUCLEOTIDE SEQUENCE [LARGE SCALE GENOMIC DNA]</scope>
    <source>
        <strain evidence="2 3">CECT 8305</strain>
    </source>
</reference>
<dbReference type="RefSeq" id="WP_184573008.1">
    <property type="nucleotide sequence ID" value="NZ_JACHJL010000008.1"/>
</dbReference>
<evidence type="ECO:0000313" key="2">
    <source>
        <dbReference type="EMBL" id="MBB5936402.1"/>
    </source>
</evidence>
<proteinExistence type="predicted"/>
<evidence type="ECO:0000313" key="3">
    <source>
        <dbReference type="Proteomes" id="UP000588098"/>
    </source>
</evidence>
<dbReference type="EMBL" id="JACHJL010000008">
    <property type="protein sequence ID" value="MBB5936402.1"/>
    <property type="molecule type" value="Genomic_DNA"/>
</dbReference>
<name>A0A7W9QBY1_9ACTN</name>
<feature type="region of interest" description="Disordered" evidence="1">
    <location>
        <begin position="451"/>
        <end position="476"/>
    </location>
</feature>
<dbReference type="NCBIfam" id="NF033519">
    <property type="entry name" value="transpos_ISAzo13"/>
    <property type="match status" value="1"/>
</dbReference>
<dbReference type="AlphaFoldDB" id="A0A7W9QBY1"/>
<dbReference type="Pfam" id="PF07592">
    <property type="entry name" value="DDE_Tnp_ISAZ013"/>
    <property type="match status" value="1"/>
</dbReference>
<comment type="caution">
    <text evidence="2">The sequence shown here is derived from an EMBL/GenBank/DDBJ whole genome shotgun (WGS) entry which is preliminary data.</text>
</comment>
<gene>
    <name evidence="2" type="ORF">FHS42_003477</name>
</gene>
<organism evidence="2 3">
    <name type="scientific">Streptomyces zagrosensis</name>
    <dbReference type="NCBI Taxonomy" id="1042984"/>
    <lineage>
        <taxon>Bacteria</taxon>
        <taxon>Bacillati</taxon>
        <taxon>Actinomycetota</taxon>
        <taxon>Actinomycetes</taxon>
        <taxon>Kitasatosporales</taxon>
        <taxon>Streptomycetaceae</taxon>
        <taxon>Streptomyces</taxon>
    </lineage>
</organism>
<keyword evidence="3" id="KW-1185">Reference proteome</keyword>